<dbReference type="STRING" id="84135.GCA_001052115_00699"/>
<comment type="catalytic activity">
    <reaction evidence="1 5">
        <text>L-alanine = D-alanine</text>
        <dbReference type="Rhea" id="RHEA:20249"/>
        <dbReference type="ChEBI" id="CHEBI:57416"/>
        <dbReference type="ChEBI" id="CHEBI:57972"/>
        <dbReference type="EC" id="5.1.1.1"/>
    </reaction>
</comment>
<sequence>MINDRPTRLIVNLDALLRNYEKLNNLSDKKVGLAIVKANSYGLGSKVISKLLYENGVRHFAVATFEEALELKEVIKESLILVLGVTNPKNVKYAVENNISLTCPSKEWLEEAIKELDSITGKLKVHVKIETGMNRIGTFEEKEILEIDELLDYPKVEFEGVFSHYSNADGENNDYDDYQTANFNRLVALFKHKPRYVHIENSAGTVKYNDRDDNYNLSRIGISLYGCYPSKNIEKLNKLELEPVASLVSKVTHVKRIPKGTKVGYGISYETSEDEYIATVPIGYADGLLRRAQGFKLNVAGEECEIVGRVCMDQLMVRCSEKIKMGDDVLVFGEYNNQKISVDEFADYQKTISYEIFCCINQRVPRKYYLNNTEL</sequence>
<comment type="caution">
    <text evidence="9">The sequence shown here is derived from an EMBL/GenBank/DDBJ whole genome shotgun (WGS) entry which is preliminary data.</text>
</comment>
<dbReference type="SMART" id="SM01005">
    <property type="entry name" value="Ala_racemase_C"/>
    <property type="match status" value="1"/>
</dbReference>
<dbReference type="CDD" id="cd00430">
    <property type="entry name" value="PLPDE_III_AR"/>
    <property type="match status" value="1"/>
</dbReference>
<dbReference type="GO" id="GO:0030632">
    <property type="term" value="P:D-alanine biosynthetic process"/>
    <property type="evidence" value="ECO:0007669"/>
    <property type="project" value="UniProtKB-UniRule"/>
</dbReference>
<dbReference type="AlphaFoldDB" id="A0A2N6SEG3"/>
<organism evidence="9 10">
    <name type="scientific">Gemella sanguinis</name>
    <dbReference type="NCBI Taxonomy" id="84135"/>
    <lineage>
        <taxon>Bacteria</taxon>
        <taxon>Bacillati</taxon>
        <taxon>Bacillota</taxon>
        <taxon>Bacilli</taxon>
        <taxon>Bacillales</taxon>
        <taxon>Gemellaceae</taxon>
        <taxon>Gemella</taxon>
    </lineage>
</organism>
<dbReference type="UniPathway" id="UPA00042">
    <property type="reaction ID" value="UER00497"/>
</dbReference>
<dbReference type="GO" id="GO:0030170">
    <property type="term" value="F:pyridoxal phosphate binding"/>
    <property type="evidence" value="ECO:0007669"/>
    <property type="project" value="UniProtKB-UniRule"/>
</dbReference>
<dbReference type="HAMAP" id="MF_01201">
    <property type="entry name" value="Ala_racemase"/>
    <property type="match status" value="1"/>
</dbReference>
<dbReference type="PRINTS" id="PR00992">
    <property type="entry name" value="ALARACEMASE"/>
</dbReference>
<reference evidence="9 10" key="1">
    <citation type="submission" date="2017-09" db="EMBL/GenBank/DDBJ databases">
        <title>Bacterial strain isolated from the female urinary microbiota.</title>
        <authorList>
            <person name="Thomas-White K."/>
            <person name="Kumar N."/>
            <person name="Forster S."/>
            <person name="Putonti C."/>
            <person name="Lawley T."/>
            <person name="Wolfe A.J."/>
        </authorList>
    </citation>
    <scope>NUCLEOTIDE SEQUENCE [LARGE SCALE GENOMIC DNA]</scope>
    <source>
        <strain evidence="9 10">UMB0186</strain>
    </source>
</reference>
<dbReference type="SUPFAM" id="SSF50621">
    <property type="entry name" value="Alanine racemase C-terminal domain-like"/>
    <property type="match status" value="1"/>
</dbReference>
<dbReference type="InterPro" id="IPR029066">
    <property type="entry name" value="PLP-binding_barrel"/>
</dbReference>
<evidence type="ECO:0000313" key="10">
    <source>
        <dbReference type="Proteomes" id="UP000235670"/>
    </source>
</evidence>
<dbReference type="InterPro" id="IPR011079">
    <property type="entry name" value="Ala_racemase_C"/>
</dbReference>
<dbReference type="InterPro" id="IPR001608">
    <property type="entry name" value="Ala_racemase_N"/>
</dbReference>
<feature type="binding site" evidence="5 7">
    <location>
        <position position="135"/>
    </location>
    <ligand>
        <name>substrate</name>
    </ligand>
</feature>
<feature type="modified residue" description="N6-(pyridoxal phosphate)lysine" evidence="5 6">
    <location>
        <position position="37"/>
    </location>
</feature>
<dbReference type="PANTHER" id="PTHR30511:SF0">
    <property type="entry name" value="ALANINE RACEMASE, CATABOLIC-RELATED"/>
    <property type="match status" value="1"/>
</dbReference>
<dbReference type="Proteomes" id="UP000235670">
    <property type="component" value="Unassembled WGS sequence"/>
</dbReference>
<protein>
    <recommendedName>
        <fullName evidence="5">Alanine racemase</fullName>
        <ecNumber evidence="5">5.1.1.1</ecNumber>
    </recommendedName>
</protein>
<keyword evidence="3 5" id="KW-0663">Pyridoxal phosphate</keyword>
<comment type="function">
    <text evidence="5">Catalyzes the interconversion of L-alanine and D-alanine. May also act on other amino acids.</text>
</comment>
<accession>A0A2N6SEG3</accession>
<name>A0A2N6SEG3_9BACL</name>
<dbReference type="FunFam" id="2.40.37.10:FF:000006">
    <property type="entry name" value="Alanine racemase"/>
    <property type="match status" value="1"/>
</dbReference>
<dbReference type="SUPFAM" id="SSF51419">
    <property type="entry name" value="PLP-binding barrel"/>
    <property type="match status" value="1"/>
</dbReference>
<dbReference type="Gene3D" id="3.20.20.10">
    <property type="entry name" value="Alanine racemase"/>
    <property type="match status" value="1"/>
</dbReference>
<dbReference type="Gene3D" id="2.40.37.10">
    <property type="entry name" value="Lyase, Ornithine Decarboxylase, Chain A, domain 1"/>
    <property type="match status" value="1"/>
</dbReference>
<dbReference type="RefSeq" id="WP_102189880.1">
    <property type="nucleotide sequence ID" value="NZ_CAUTAO010000009.1"/>
</dbReference>
<keyword evidence="4 5" id="KW-0413">Isomerase</keyword>
<dbReference type="GO" id="GO:0009252">
    <property type="term" value="P:peptidoglycan biosynthetic process"/>
    <property type="evidence" value="ECO:0007669"/>
    <property type="project" value="TreeGrafter"/>
</dbReference>
<comment type="similarity">
    <text evidence="5">Belongs to the alanine racemase family.</text>
</comment>
<comment type="pathway">
    <text evidence="5">Amino-acid biosynthesis; D-alanine biosynthesis; D-alanine from L-alanine: step 1/1.</text>
</comment>
<evidence type="ECO:0000256" key="1">
    <source>
        <dbReference type="ARBA" id="ARBA00000316"/>
    </source>
</evidence>
<comment type="cofactor">
    <cofactor evidence="2 5 6">
        <name>pyridoxal 5'-phosphate</name>
        <dbReference type="ChEBI" id="CHEBI:597326"/>
    </cofactor>
</comment>
<dbReference type="NCBIfam" id="TIGR00492">
    <property type="entry name" value="alr"/>
    <property type="match status" value="1"/>
</dbReference>
<dbReference type="GO" id="GO:0008784">
    <property type="term" value="F:alanine racemase activity"/>
    <property type="evidence" value="ECO:0007669"/>
    <property type="project" value="UniProtKB-UniRule"/>
</dbReference>
<proteinExistence type="inferred from homology"/>
<evidence type="ECO:0000256" key="2">
    <source>
        <dbReference type="ARBA" id="ARBA00001933"/>
    </source>
</evidence>
<evidence type="ECO:0000256" key="3">
    <source>
        <dbReference type="ARBA" id="ARBA00022898"/>
    </source>
</evidence>
<dbReference type="EC" id="5.1.1.1" evidence="5"/>
<dbReference type="InterPro" id="IPR000821">
    <property type="entry name" value="Ala_racemase"/>
</dbReference>
<dbReference type="InterPro" id="IPR009006">
    <property type="entry name" value="Ala_racemase/Decarboxylase_C"/>
</dbReference>
<evidence type="ECO:0000256" key="5">
    <source>
        <dbReference type="HAMAP-Rule" id="MF_01201"/>
    </source>
</evidence>
<dbReference type="OrthoDB" id="9813814at2"/>
<evidence type="ECO:0000256" key="4">
    <source>
        <dbReference type="ARBA" id="ARBA00023235"/>
    </source>
</evidence>
<dbReference type="Pfam" id="PF01168">
    <property type="entry name" value="Ala_racemase_N"/>
    <property type="match status" value="1"/>
</dbReference>
<dbReference type="PANTHER" id="PTHR30511">
    <property type="entry name" value="ALANINE RACEMASE"/>
    <property type="match status" value="1"/>
</dbReference>
<dbReference type="Pfam" id="PF00842">
    <property type="entry name" value="Ala_racemase_C"/>
    <property type="match status" value="1"/>
</dbReference>
<evidence type="ECO:0000259" key="8">
    <source>
        <dbReference type="SMART" id="SM01005"/>
    </source>
</evidence>
<gene>
    <name evidence="9" type="primary">alr</name>
    <name evidence="9" type="ORF">CJ218_05330</name>
</gene>
<feature type="binding site" evidence="5 7">
    <location>
        <position position="312"/>
    </location>
    <ligand>
        <name>substrate</name>
    </ligand>
</feature>
<feature type="active site" description="Proton acceptor; specific for L-alanine" evidence="5">
    <location>
        <position position="265"/>
    </location>
</feature>
<evidence type="ECO:0000256" key="6">
    <source>
        <dbReference type="PIRSR" id="PIRSR600821-50"/>
    </source>
</evidence>
<evidence type="ECO:0000313" key="9">
    <source>
        <dbReference type="EMBL" id="PMC52259.1"/>
    </source>
</evidence>
<feature type="domain" description="Alanine racemase C-terminal" evidence="8">
    <location>
        <begin position="244"/>
        <end position="369"/>
    </location>
</feature>
<dbReference type="FunFam" id="3.20.20.10:FF:000002">
    <property type="entry name" value="Alanine racemase"/>
    <property type="match status" value="1"/>
</dbReference>
<dbReference type="EMBL" id="PNGT01000005">
    <property type="protein sequence ID" value="PMC52259.1"/>
    <property type="molecule type" value="Genomic_DNA"/>
</dbReference>
<feature type="active site" description="Proton acceptor; specific for D-alanine" evidence="5">
    <location>
        <position position="37"/>
    </location>
</feature>
<evidence type="ECO:0000256" key="7">
    <source>
        <dbReference type="PIRSR" id="PIRSR600821-52"/>
    </source>
</evidence>
<dbReference type="GO" id="GO:0005829">
    <property type="term" value="C:cytosol"/>
    <property type="evidence" value="ECO:0007669"/>
    <property type="project" value="TreeGrafter"/>
</dbReference>